<dbReference type="SUPFAM" id="SSF46626">
    <property type="entry name" value="Cytochrome c"/>
    <property type="match status" value="1"/>
</dbReference>
<dbReference type="InterPro" id="IPR009056">
    <property type="entry name" value="Cyt_c-like_dom"/>
</dbReference>
<dbReference type="GO" id="GO:0020037">
    <property type="term" value="F:heme binding"/>
    <property type="evidence" value="ECO:0007669"/>
    <property type="project" value="InterPro"/>
</dbReference>
<reference evidence="7 8" key="1">
    <citation type="submission" date="2019-02" db="EMBL/GenBank/DDBJ databases">
        <title>Deep-cultivation of Planctomycetes and their phenomic and genomic characterization uncovers novel biology.</title>
        <authorList>
            <person name="Wiegand S."/>
            <person name="Jogler M."/>
            <person name="Boedeker C."/>
            <person name="Pinto D."/>
            <person name="Vollmers J."/>
            <person name="Rivas-Marin E."/>
            <person name="Kohn T."/>
            <person name="Peeters S.H."/>
            <person name="Heuer A."/>
            <person name="Rast P."/>
            <person name="Oberbeckmann S."/>
            <person name="Bunk B."/>
            <person name="Jeske O."/>
            <person name="Meyerdierks A."/>
            <person name="Storesund J.E."/>
            <person name="Kallscheuer N."/>
            <person name="Luecker S."/>
            <person name="Lage O.M."/>
            <person name="Pohl T."/>
            <person name="Merkel B.J."/>
            <person name="Hornburger P."/>
            <person name="Mueller R.-W."/>
            <person name="Bruemmer F."/>
            <person name="Labrenz M."/>
            <person name="Spormann A.M."/>
            <person name="Op Den Camp H."/>
            <person name="Overmann J."/>
            <person name="Amann R."/>
            <person name="Jetten M.S.M."/>
            <person name="Mascher T."/>
            <person name="Medema M.H."/>
            <person name="Devos D.P."/>
            <person name="Kaster A.-K."/>
            <person name="Ovreas L."/>
            <person name="Rohde M."/>
            <person name="Galperin M.Y."/>
            <person name="Jogler C."/>
        </authorList>
    </citation>
    <scope>NUCLEOTIDE SEQUENCE [LARGE SCALE GENOMIC DNA]</scope>
    <source>
        <strain evidence="7 8">Enr8</strain>
    </source>
</reference>
<keyword evidence="8" id="KW-1185">Reference proteome</keyword>
<dbReference type="OrthoDB" id="417271at2"/>
<gene>
    <name evidence="7" type="ORF">Enr8_36380</name>
</gene>
<dbReference type="Proteomes" id="UP000318878">
    <property type="component" value="Unassembled WGS sequence"/>
</dbReference>
<evidence type="ECO:0000256" key="5">
    <source>
        <dbReference type="SAM" id="SignalP"/>
    </source>
</evidence>
<keyword evidence="2 4" id="KW-0479">Metal-binding</keyword>
<evidence type="ECO:0000256" key="2">
    <source>
        <dbReference type="ARBA" id="ARBA00022723"/>
    </source>
</evidence>
<feature type="domain" description="Cytochrome c" evidence="6">
    <location>
        <begin position="268"/>
        <end position="448"/>
    </location>
</feature>
<dbReference type="RefSeq" id="WP_146434063.1">
    <property type="nucleotide sequence ID" value="NZ_SJPF01000004.1"/>
</dbReference>
<protein>
    <submittedName>
        <fullName evidence="7">Cytochrome c</fullName>
    </submittedName>
</protein>
<accession>A0A5C5UZC8</accession>
<dbReference type="InterPro" id="IPR051395">
    <property type="entry name" value="Cytochrome_c_Peroxidase/MauG"/>
</dbReference>
<dbReference type="GO" id="GO:0004130">
    <property type="term" value="F:cytochrome-c peroxidase activity"/>
    <property type="evidence" value="ECO:0007669"/>
    <property type="project" value="TreeGrafter"/>
</dbReference>
<dbReference type="Gene3D" id="1.10.760.10">
    <property type="entry name" value="Cytochrome c-like domain"/>
    <property type="match status" value="1"/>
</dbReference>
<dbReference type="Pfam" id="PF21419">
    <property type="entry name" value="RoxA-like_Cyt-c"/>
    <property type="match status" value="1"/>
</dbReference>
<evidence type="ECO:0000256" key="3">
    <source>
        <dbReference type="ARBA" id="ARBA00023004"/>
    </source>
</evidence>
<dbReference type="AlphaFoldDB" id="A0A5C5UZC8"/>
<organism evidence="7 8">
    <name type="scientific">Blastopirellula retiformator</name>
    <dbReference type="NCBI Taxonomy" id="2527970"/>
    <lineage>
        <taxon>Bacteria</taxon>
        <taxon>Pseudomonadati</taxon>
        <taxon>Planctomycetota</taxon>
        <taxon>Planctomycetia</taxon>
        <taxon>Pirellulales</taxon>
        <taxon>Pirellulaceae</taxon>
        <taxon>Blastopirellula</taxon>
    </lineage>
</organism>
<dbReference type="GO" id="GO:0046872">
    <property type="term" value="F:metal ion binding"/>
    <property type="evidence" value="ECO:0007669"/>
    <property type="project" value="UniProtKB-KW"/>
</dbReference>
<evidence type="ECO:0000313" key="7">
    <source>
        <dbReference type="EMBL" id="TWT31714.1"/>
    </source>
</evidence>
<keyword evidence="5" id="KW-0732">Signal</keyword>
<keyword evidence="1 4" id="KW-0349">Heme</keyword>
<dbReference type="GO" id="GO:0009055">
    <property type="term" value="F:electron transfer activity"/>
    <property type="evidence" value="ECO:0007669"/>
    <property type="project" value="InterPro"/>
</dbReference>
<feature type="chain" id="PRO_5022851641" evidence="5">
    <location>
        <begin position="23"/>
        <end position="448"/>
    </location>
</feature>
<evidence type="ECO:0000256" key="1">
    <source>
        <dbReference type="ARBA" id="ARBA00022617"/>
    </source>
</evidence>
<dbReference type="PANTHER" id="PTHR30600">
    <property type="entry name" value="CYTOCHROME C PEROXIDASE-RELATED"/>
    <property type="match status" value="1"/>
</dbReference>
<dbReference type="PANTHER" id="PTHR30600:SF9">
    <property type="entry name" value="BLR7738 PROTEIN"/>
    <property type="match status" value="1"/>
</dbReference>
<dbReference type="InterPro" id="IPR036909">
    <property type="entry name" value="Cyt_c-like_dom_sf"/>
</dbReference>
<proteinExistence type="predicted"/>
<evidence type="ECO:0000256" key="4">
    <source>
        <dbReference type="PROSITE-ProRule" id="PRU00433"/>
    </source>
</evidence>
<keyword evidence="3 4" id="KW-0408">Iron</keyword>
<name>A0A5C5UZC8_9BACT</name>
<evidence type="ECO:0000313" key="8">
    <source>
        <dbReference type="Proteomes" id="UP000318878"/>
    </source>
</evidence>
<feature type="signal peptide" evidence="5">
    <location>
        <begin position="1"/>
        <end position="22"/>
    </location>
</feature>
<evidence type="ECO:0000259" key="6">
    <source>
        <dbReference type="PROSITE" id="PS51007"/>
    </source>
</evidence>
<dbReference type="PROSITE" id="PS51007">
    <property type="entry name" value="CYTC"/>
    <property type="match status" value="1"/>
</dbReference>
<dbReference type="EMBL" id="SJPF01000004">
    <property type="protein sequence ID" value="TWT31714.1"/>
    <property type="molecule type" value="Genomic_DNA"/>
</dbReference>
<sequence length="448" mass="50874" precursor="true">MKLRLVSLSLILLFCGGGLSVAGDPEQGYRVIVDKPLISPYWDQETFENTWRVWPKELKEIAEKASPDERKRIAYDRYGLTPRPDNPAKPLQYVVGDDGMWTPNCFTCHGGEVAGQVRPGAPNHRYAMQTLADDIRYTKMLIGKPLLKPDYGSALVPLGGTNGTTNAVMFGVILMNFRDADLNVHDNPNFMPTKHHDMDAPAWWNFADKDYIYCDAFAPKGVKGLMQFALSRENGPQKFRGWQQDFEHVYAYLESLKAPEYPYPVDKALAEQGRVAFEKTCARCHGKYGEGETYPSIVVDIDEIGTDRVRYDALSPNDRKLYGESWFNDYNQGAKTLDDPAGYAAPHLGGVWASPPYFHNGAVPTLWHVLNPSERPTVWHRNSDDYDRQHVGLTVETHEKMPSEVRRRDEKREYFDARGYGKSAAGHDYPDELTPQEKRAVLEYLKTL</sequence>
<comment type="caution">
    <text evidence="7">The sequence shown here is derived from an EMBL/GenBank/DDBJ whole genome shotgun (WGS) entry which is preliminary data.</text>
</comment>